<dbReference type="InterPro" id="IPR035965">
    <property type="entry name" value="PAS-like_dom_sf"/>
</dbReference>
<dbReference type="EMBL" id="JAUFPT010000054">
    <property type="protein sequence ID" value="MDN3572042.1"/>
    <property type="molecule type" value="Genomic_DNA"/>
</dbReference>
<keyword evidence="2" id="KW-0808">Transferase</keyword>
<sequence length="360" mass="37884">MTTECALTPVETPRDRPVGGLADLSAAVEAAPEAVADHALQRVVLHQQAGLLVQQERALAAAGMGLWSCCLRAGALDWSGGVHDLFGIPRGTTLHRPRVLELYEPASRRLLETIRHRAIARSGAFVLDAEIHAGGRPRWIRIRAAVETADGRPTRLFGTKQDITEEIARLAELSRRAERDPLTGLANRRGFEAQFEARFDARAPGSGPDPFGALLLIDLDGFKPVNDRHGHAAGDLCLRRSAARLAAVCRDAALVARIGGDEFAVLLRAPVDPPALVERGRRIVAALSRPIPYRGDGLRIGASVGIAVGTTPGGRARLFGRADAALYAAKDAGGNTVRIVLGGGRSGAGAAEAAVALGPG</sequence>
<proteinExistence type="predicted"/>
<dbReference type="PANTHER" id="PTHR44757">
    <property type="entry name" value="DIGUANYLATE CYCLASE DGCP"/>
    <property type="match status" value="1"/>
</dbReference>
<dbReference type="Gene3D" id="3.30.450.20">
    <property type="entry name" value="PAS domain"/>
    <property type="match status" value="1"/>
</dbReference>
<evidence type="ECO:0000313" key="3">
    <source>
        <dbReference type="Proteomes" id="UP001244297"/>
    </source>
</evidence>
<dbReference type="SUPFAM" id="SSF55785">
    <property type="entry name" value="PYP-like sensor domain (PAS domain)"/>
    <property type="match status" value="1"/>
</dbReference>
<feature type="domain" description="GGDEF" evidence="1">
    <location>
        <begin position="210"/>
        <end position="342"/>
    </location>
</feature>
<evidence type="ECO:0000259" key="1">
    <source>
        <dbReference type="PROSITE" id="PS50887"/>
    </source>
</evidence>
<dbReference type="InterPro" id="IPR000160">
    <property type="entry name" value="GGDEF_dom"/>
</dbReference>
<accession>A0ABT8AQ82</accession>
<dbReference type="RefSeq" id="WP_238287040.1">
    <property type="nucleotide sequence ID" value="NZ_BPQS01000008.1"/>
</dbReference>
<dbReference type="InterPro" id="IPR043128">
    <property type="entry name" value="Rev_trsase/Diguanyl_cyclase"/>
</dbReference>
<keyword evidence="3" id="KW-1185">Reference proteome</keyword>
<protein>
    <submittedName>
        <fullName evidence="2">Sensor domain-containing diguanylate cyclase</fullName>
        <ecNumber evidence="2">2.7.7.65</ecNumber>
    </submittedName>
</protein>
<dbReference type="Gene3D" id="3.30.70.270">
    <property type="match status" value="1"/>
</dbReference>
<dbReference type="CDD" id="cd00130">
    <property type="entry name" value="PAS"/>
    <property type="match status" value="1"/>
</dbReference>
<comment type="caution">
    <text evidence="2">The sequence shown here is derived from an EMBL/GenBank/DDBJ whole genome shotgun (WGS) entry which is preliminary data.</text>
</comment>
<dbReference type="NCBIfam" id="TIGR00254">
    <property type="entry name" value="GGDEF"/>
    <property type="match status" value="1"/>
</dbReference>
<dbReference type="InterPro" id="IPR052155">
    <property type="entry name" value="Biofilm_reg_signaling"/>
</dbReference>
<dbReference type="Proteomes" id="UP001244297">
    <property type="component" value="Unassembled WGS sequence"/>
</dbReference>
<dbReference type="CDD" id="cd01949">
    <property type="entry name" value="GGDEF"/>
    <property type="match status" value="1"/>
</dbReference>
<dbReference type="PROSITE" id="PS50887">
    <property type="entry name" value="GGDEF"/>
    <property type="match status" value="1"/>
</dbReference>
<evidence type="ECO:0000313" key="2">
    <source>
        <dbReference type="EMBL" id="MDN3572042.1"/>
    </source>
</evidence>
<name>A0ABT8AQ82_9HYPH</name>
<dbReference type="Pfam" id="PF00990">
    <property type="entry name" value="GGDEF"/>
    <property type="match status" value="1"/>
</dbReference>
<dbReference type="InterPro" id="IPR000014">
    <property type="entry name" value="PAS"/>
</dbReference>
<dbReference type="SMART" id="SM00267">
    <property type="entry name" value="GGDEF"/>
    <property type="match status" value="1"/>
</dbReference>
<organism evidence="2 3">
    <name type="scientific">Methylobacterium longum</name>
    <dbReference type="NCBI Taxonomy" id="767694"/>
    <lineage>
        <taxon>Bacteria</taxon>
        <taxon>Pseudomonadati</taxon>
        <taxon>Pseudomonadota</taxon>
        <taxon>Alphaproteobacteria</taxon>
        <taxon>Hyphomicrobiales</taxon>
        <taxon>Methylobacteriaceae</taxon>
        <taxon>Methylobacterium</taxon>
    </lineage>
</organism>
<dbReference type="InterPro" id="IPR029787">
    <property type="entry name" value="Nucleotide_cyclase"/>
</dbReference>
<dbReference type="EC" id="2.7.7.65" evidence="2"/>
<dbReference type="SUPFAM" id="SSF55073">
    <property type="entry name" value="Nucleotide cyclase"/>
    <property type="match status" value="1"/>
</dbReference>
<dbReference type="PANTHER" id="PTHR44757:SF2">
    <property type="entry name" value="BIOFILM ARCHITECTURE MAINTENANCE PROTEIN MBAA"/>
    <property type="match status" value="1"/>
</dbReference>
<gene>
    <name evidence="2" type="ORF">QWZ18_15565</name>
</gene>
<dbReference type="GO" id="GO:0052621">
    <property type="term" value="F:diguanylate cyclase activity"/>
    <property type="evidence" value="ECO:0007669"/>
    <property type="project" value="UniProtKB-EC"/>
</dbReference>
<dbReference type="Gene3D" id="2.10.70.100">
    <property type="match status" value="1"/>
</dbReference>
<keyword evidence="2" id="KW-0548">Nucleotidyltransferase</keyword>
<reference evidence="3" key="1">
    <citation type="journal article" date="2019" name="Int. J. Syst. Evol. Microbiol.">
        <title>The Global Catalogue of Microorganisms (GCM) 10K type strain sequencing project: providing services to taxonomists for standard genome sequencing and annotation.</title>
        <authorList>
            <consortium name="The Broad Institute Genomics Platform"/>
            <consortium name="The Broad Institute Genome Sequencing Center for Infectious Disease"/>
            <person name="Wu L."/>
            <person name="Ma J."/>
        </authorList>
    </citation>
    <scope>NUCLEOTIDE SEQUENCE [LARGE SCALE GENOMIC DNA]</scope>
    <source>
        <strain evidence="3">CECT 7806</strain>
    </source>
</reference>